<dbReference type="Proteomes" id="UP000053237">
    <property type="component" value="Unassembled WGS sequence"/>
</dbReference>
<reference evidence="1 2" key="1">
    <citation type="submission" date="2012-05" db="EMBL/GenBank/DDBJ databases">
        <title>Recombination and specialization in a pathogen metapopulation.</title>
        <authorList>
            <person name="Gardiner A."/>
            <person name="Kemen E."/>
            <person name="Schultz-Larsen T."/>
            <person name="MacLean D."/>
            <person name="Van Oosterhout C."/>
            <person name="Jones J.D.G."/>
        </authorList>
    </citation>
    <scope>NUCLEOTIDE SEQUENCE [LARGE SCALE GENOMIC DNA]</scope>
    <source>
        <strain evidence="1 2">Ac Nc2</strain>
    </source>
</reference>
<keyword evidence="2" id="KW-1185">Reference proteome</keyword>
<evidence type="ECO:0000313" key="1">
    <source>
        <dbReference type="EMBL" id="CCI39654.1"/>
    </source>
</evidence>
<accession>A0A024FYI8</accession>
<organism evidence="1 2">
    <name type="scientific">Albugo candida</name>
    <dbReference type="NCBI Taxonomy" id="65357"/>
    <lineage>
        <taxon>Eukaryota</taxon>
        <taxon>Sar</taxon>
        <taxon>Stramenopiles</taxon>
        <taxon>Oomycota</taxon>
        <taxon>Peronosporomycetes</taxon>
        <taxon>Albuginales</taxon>
        <taxon>Albuginaceae</taxon>
        <taxon>Albugo</taxon>
    </lineage>
</organism>
<proteinExistence type="predicted"/>
<gene>
    <name evidence="1" type="ORF">BN9_004370</name>
</gene>
<evidence type="ECO:0000313" key="2">
    <source>
        <dbReference type="Proteomes" id="UP000053237"/>
    </source>
</evidence>
<comment type="caution">
    <text evidence="1">The sequence shown here is derived from an EMBL/GenBank/DDBJ whole genome shotgun (WGS) entry which is preliminary data.</text>
</comment>
<dbReference type="InParanoid" id="A0A024FYI8"/>
<dbReference type="AlphaFoldDB" id="A0A024FYI8"/>
<name>A0A024FYI8_9STRA</name>
<sequence length="151" mass="17263">MIGFCSQKGGYDWSYTTITAVITFDLIGYEVISKELSQTRLVTMSLGVQSITYYIARNCRLISSQLISQTRLNVCTSPITRVCTTRFQWSRHIQSVFSAASEFILVDTISRKRAFHFFEREDDHADLRNPTVAHLRCAGEDLNIKHAFQVT</sequence>
<protein>
    <submittedName>
        <fullName evidence="1">Uncharacterized protein</fullName>
    </submittedName>
</protein>
<dbReference type="EMBL" id="CAIX01000003">
    <property type="protein sequence ID" value="CCI39654.1"/>
    <property type="molecule type" value="Genomic_DNA"/>
</dbReference>